<gene>
    <name evidence="2" type="ORF">NCTC13079_00425</name>
</gene>
<feature type="transmembrane region" description="Helical" evidence="1">
    <location>
        <begin position="94"/>
        <end position="113"/>
    </location>
</feature>
<accession>A0A3S5BVX8</accession>
<name>A0A3S5BVX8_9FIRM</name>
<evidence type="ECO:0000256" key="1">
    <source>
        <dbReference type="SAM" id="Phobius"/>
    </source>
</evidence>
<proteinExistence type="predicted"/>
<feature type="transmembrane region" description="Helical" evidence="1">
    <location>
        <begin position="41"/>
        <end position="60"/>
    </location>
</feature>
<dbReference type="OrthoDB" id="2376202at2"/>
<dbReference type="Pfam" id="PF18936">
    <property type="entry name" value="DUF5684"/>
    <property type="match status" value="1"/>
</dbReference>
<dbReference type="KEGG" id="piv:NCTC13079_00425"/>
<dbReference type="EMBL" id="LR134523">
    <property type="protein sequence ID" value="VEJ34983.1"/>
    <property type="molecule type" value="Genomic_DNA"/>
</dbReference>
<protein>
    <recommendedName>
        <fullName evidence="4">Signal peptidase I</fullName>
    </recommendedName>
</protein>
<dbReference type="RefSeq" id="WP_126464874.1">
    <property type="nucleotide sequence ID" value="NZ_LR134523.1"/>
</dbReference>
<reference evidence="2 3" key="1">
    <citation type="submission" date="2018-12" db="EMBL/GenBank/DDBJ databases">
        <authorList>
            <consortium name="Pathogen Informatics"/>
        </authorList>
    </citation>
    <scope>NUCLEOTIDE SEQUENCE [LARGE SCALE GENOMIC DNA]</scope>
    <source>
        <strain evidence="2 3">NCTC13079</strain>
    </source>
</reference>
<keyword evidence="3" id="KW-1185">Reference proteome</keyword>
<organism evidence="2 3">
    <name type="scientific">Aedoeadaptatus ivorii</name>
    <dbReference type="NCBI Taxonomy" id="54006"/>
    <lineage>
        <taxon>Bacteria</taxon>
        <taxon>Bacillati</taxon>
        <taxon>Bacillota</taxon>
        <taxon>Tissierellia</taxon>
        <taxon>Tissierellales</taxon>
        <taxon>Peptoniphilaceae</taxon>
        <taxon>Aedoeadaptatus</taxon>
    </lineage>
</organism>
<keyword evidence="1" id="KW-1133">Transmembrane helix</keyword>
<dbReference type="Proteomes" id="UP000269544">
    <property type="component" value="Chromosome"/>
</dbReference>
<dbReference type="InterPro" id="IPR043739">
    <property type="entry name" value="DUF5684"/>
</dbReference>
<evidence type="ECO:0000313" key="2">
    <source>
        <dbReference type="EMBL" id="VEJ34983.1"/>
    </source>
</evidence>
<evidence type="ECO:0000313" key="3">
    <source>
        <dbReference type="Proteomes" id="UP000269544"/>
    </source>
</evidence>
<keyword evidence="1" id="KW-0812">Transmembrane</keyword>
<feature type="transmembrane region" description="Helical" evidence="1">
    <location>
        <begin position="6"/>
        <end position="29"/>
    </location>
</feature>
<evidence type="ECO:0008006" key="4">
    <source>
        <dbReference type="Google" id="ProtNLM"/>
    </source>
</evidence>
<feature type="transmembrane region" description="Helical" evidence="1">
    <location>
        <begin position="66"/>
        <end position="87"/>
    </location>
</feature>
<sequence>MDYYENLLGLFAGGTAMMIALIVAIIYMVAWWKLFEKAGEAGIASIIPIYNTVVLARIVYGSGWFALLLLLPGIGAVYVPITTFLLMRRFDRSVLFSFLAIWIPFLVLVPAFGDDLYLGPIR</sequence>
<dbReference type="AlphaFoldDB" id="A0A3S5BVX8"/>
<keyword evidence="1" id="KW-0472">Membrane</keyword>